<dbReference type="AlphaFoldDB" id="A0AAD1ZG85"/>
<dbReference type="EMBL" id="OU503044">
    <property type="protein sequence ID" value="CAI9767406.1"/>
    <property type="molecule type" value="Genomic_DNA"/>
</dbReference>
<evidence type="ECO:0000313" key="2">
    <source>
        <dbReference type="Proteomes" id="UP000834106"/>
    </source>
</evidence>
<gene>
    <name evidence="1" type="ORF">FPE_LOCUS14836</name>
</gene>
<dbReference type="Proteomes" id="UP000834106">
    <property type="component" value="Chromosome 9"/>
</dbReference>
<evidence type="ECO:0000313" key="1">
    <source>
        <dbReference type="EMBL" id="CAI9767406.1"/>
    </source>
</evidence>
<dbReference type="Gene3D" id="1.10.286.90">
    <property type="entry name" value="MFS transporter, transmembrane helix TM10b"/>
    <property type="match status" value="1"/>
</dbReference>
<reference evidence="1" key="1">
    <citation type="submission" date="2023-05" db="EMBL/GenBank/DDBJ databases">
        <authorList>
            <person name="Huff M."/>
        </authorList>
    </citation>
    <scope>NUCLEOTIDE SEQUENCE</scope>
</reference>
<accession>A0AAD1ZG85</accession>
<organism evidence="1 2">
    <name type="scientific">Fraxinus pennsylvanica</name>
    <dbReference type="NCBI Taxonomy" id="56036"/>
    <lineage>
        <taxon>Eukaryota</taxon>
        <taxon>Viridiplantae</taxon>
        <taxon>Streptophyta</taxon>
        <taxon>Embryophyta</taxon>
        <taxon>Tracheophyta</taxon>
        <taxon>Spermatophyta</taxon>
        <taxon>Magnoliopsida</taxon>
        <taxon>eudicotyledons</taxon>
        <taxon>Gunneridae</taxon>
        <taxon>Pentapetalae</taxon>
        <taxon>asterids</taxon>
        <taxon>lamiids</taxon>
        <taxon>Lamiales</taxon>
        <taxon>Oleaceae</taxon>
        <taxon>Oleeae</taxon>
        <taxon>Fraxinus</taxon>
    </lineage>
</organism>
<proteinExistence type="predicted"/>
<sequence>MPFATESPRWLLVRGRSQGALDVLKKYAKSHHKLPPYQSLVEPSSSAEKVAGKDSKYGNGYDYWFWTINAMMEIPAVFVGRVLLSFQSSFVLLPIGLHCRHFIFYAATSFDARRFYCFSSCLWSSESFSIVSSIWVLSIIIVMLSQCLHETGNSPLYITLKHEEEEEKFNAIDEDVGGIKLGKEVQK</sequence>
<protein>
    <submittedName>
        <fullName evidence="1">Uncharacterized protein</fullName>
    </submittedName>
</protein>
<keyword evidence="2" id="KW-1185">Reference proteome</keyword>
<name>A0AAD1ZG85_9LAMI</name>